<evidence type="ECO:0000256" key="2">
    <source>
        <dbReference type="ARBA" id="ARBA00007241"/>
    </source>
</evidence>
<evidence type="ECO:0000256" key="12">
    <source>
        <dbReference type="ARBA" id="ARBA00023027"/>
    </source>
</evidence>
<keyword evidence="3 18" id="KW-0813">Transport</keyword>
<dbReference type="Pfam" id="PF11412">
    <property type="entry name" value="DsbD_N"/>
    <property type="match status" value="2"/>
</dbReference>
<evidence type="ECO:0000256" key="16">
    <source>
        <dbReference type="ARBA" id="ARBA00047388"/>
    </source>
</evidence>
<comment type="catalytic activity">
    <reaction evidence="17 18">
        <text>[protein]-dithiol + NADP(+) = [protein]-disulfide + NADPH + H(+)</text>
        <dbReference type="Rhea" id="RHEA:18753"/>
        <dbReference type="Rhea" id="RHEA-COMP:10593"/>
        <dbReference type="Rhea" id="RHEA-COMP:10594"/>
        <dbReference type="ChEBI" id="CHEBI:15378"/>
        <dbReference type="ChEBI" id="CHEBI:29950"/>
        <dbReference type="ChEBI" id="CHEBI:50058"/>
        <dbReference type="ChEBI" id="CHEBI:57783"/>
        <dbReference type="ChEBI" id="CHEBI:58349"/>
        <dbReference type="EC" id="1.8.1.8"/>
    </reaction>
</comment>
<evidence type="ECO:0000256" key="10">
    <source>
        <dbReference type="ARBA" id="ARBA00022989"/>
    </source>
</evidence>
<accession>A0ABY3XFJ1</accession>
<evidence type="ECO:0000259" key="19">
    <source>
        <dbReference type="PROSITE" id="PS51352"/>
    </source>
</evidence>
<evidence type="ECO:0000256" key="8">
    <source>
        <dbReference type="ARBA" id="ARBA00022748"/>
    </source>
</evidence>
<dbReference type="SUPFAM" id="SSF74863">
    <property type="entry name" value="Thiol:disulfide interchange protein DsbD, N-terminal domain (DsbD-alpha)"/>
    <property type="match status" value="2"/>
</dbReference>
<dbReference type="GO" id="GO:0047134">
    <property type="term" value="F:protein-disulfide reductase [NAD(P)H] activity"/>
    <property type="evidence" value="ECO:0007669"/>
    <property type="project" value="UniProtKB-EC"/>
</dbReference>
<dbReference type="InterPro" id="IPR036929">
    <property type="entry name" value="DsbDN_sf"/>
</dbReference>
<protein>
    <recommendedName>
        <fullName evidence="18">Thiol:disulfide interchange protein DsbD</fullName>
        <ecNumber evidence="18">1.8.1.8</ecNumber>
    </recommendedName>
    <alternativeName>
        <fullName evidence="18">Protein-disulfide reductase</fullName>
        <shortName evidence="18">Disulfide reductase</shortName>
    </alternativeName>
</protein>
<feature type="transmembrane region" description="Helical" evidence="18">
    <location>
        <begin position="596"/>
        <end position="621"/>
    </location>
</feature>
<proteinExistence type="inferred from homology"/>
<dbReference type="EC" id="1.8.1.8" evidence="18"/>
<keyword evidence="12 18" id="KW-0520">NAD</keyword>
<keyword evidence="7 18" id="KW-0732">Signal</keyword>
<feature type="transmembrane region" description="Helical" evidence="18">
    <location>
        <begin position="480"/>
        <end position="504"/>
    </location>
</feature>
<dbReference type="InterPro" id="IPR028250">
    <property type="entry name" value="DsbDN"/>
</dbReference>
<keyword evidence="10 18" id="KW-1133">Transmembrane helix</keyword>
<dbReference type="Gene3D" id="3.40.30.10">
    <property type="entry name" value="Glutaredoxin"/>
    <property type="match status" value="1"/>
</dbReference>
<dbReference type="NCBIfam" id="NF001419">
    <property type="entry name" value="PRK00293.1"/>
    <property type="match status" value="1"/>
</dbReference>
<dbReference type="InterPro" id="IPR036249">
    <property type="entry name" value="Thioredoxin-like_sf"/>
</dbReference>
<keyword evidence="21" id="KW-1185">Reference proteome</keyword>
<feature type="disulfide bond" description="Redox-active" evidence="18">
    <location>
        <begin position="455"/>
        <end position="577"/>
    </location>
</feature>
<feature type="domain" description="Thioredoxin" evidence="19">
    <location>
        <begin position="723"/>
        <end position="853"/>
    </location>
</feature>
<evidence type="ECO:0000256" key="6">
    <source>
        <dbReference type="ARBA" id="ARBA00022692"/>
    </source>
</evidence>
<comment type="subcellular location">
    <subcellularLocation>
        <location evidence="1 18">Cell inner membrane</location>
        <topology evidence="1 18">Multi-pass membrane protein</topology>
    </subcellularLocation>
</comment>
<reference evidence="20 21" key="1">
    <citation type="submission" date="2022-03" db="EMBL/GenBank/DDBJ databases">
        <title>Complete genome sequence of Lysobacter capsici VKM B-2533 and Lysobacter gummosus 10.1.1, promising sources of lytic agents.</title>
        <authorList>
            <person name="Tarlachkov S.V."/>
            <person name="Kudryakova I.V."/>
            <person name="Afoshin A.S."/>
            <person name="Leontyevskaya E.A."/>
            <person name="Leontyevskaya N.V."/>
        </authorList>
    </citation>
    <scope>NUCLEOTIDE SEQUENCE [LARGE SCALE GENOMIC DNA]</scope>
    <source>
        <strain evidence="20 21">10.1.1</strain>
    </source>
</reference>
<comment type="catalytic activity">
    <reaction evidence="16 18">
        <text>[protein]-dithiol + NAD(+) = [protein]-disulfide + NADH + H(+)</text>
        <dbReference type="Rhea" id="RHEA:18749"/>
        <dbReference type="Rhea" id="RHEA-COMP:10593"/>
        <dbReference type="Rhea" id="RHEA-COMP:10594"/>
        <dbReference type="ChEBI" id="CHEBI:15378"/>
        <dbReference type="ChEBI" id="CHEBI:29950"/>
        <dbReference type="ChEBI" id="CHEBI:50058"/>
        <dbReference type="ChEBI" id="CHEBI:57540"/>
        <dbReference type="ChEBI" id="CHEBI:57945"/>
        <dbReference type="EC" id="1.8.1.8"/>
    </reaction>
</comment>
<dbReference type="Proteomes" id="UP000829194">
    <property type="component" value="Chromosome"/>
</dbReference>
<dbReference type="PANTHER" id="PTHR32234">
    <property type="entry name" value="THIOL:DISULFIDE INTERCHANGE PROTEIN DSBD"/>
    <property type="match status" value="1"/>
</dbReference>
<comment type="function">
    <text evidence="18">Required to facilitate the formation of correct disulfide bonds in some periplasmic proteins and for the assembly of the periplasmic c-type cytochromes. Acts by transferring electrons from cytoplasmic thioredoxin to the periplasm. This transfer involves a cascade of disulfide bond formation and reduction steps.</text>
</comment>
<evidence type="ECO:0000256" key="3">
    <source>
        <dbReference type="ARBA" id="ARBA00022448"/>
    </source>
</evidence>
<evidence type="ECO:0000256" key="13">
    <source>
        <dbReference type="ARBA" id="ARBA00023136"/>
    </source>
</evidence>
<feature type="chain" id="PRO_5044931798" description="Thiol:disulfide interchange protein DsbD" evidence="18">
    <location>
        <begin position="34"/>
        <end position="855"/>
    </location>
</feature>
<dbReference type="SUPFAM" id="SSF52833">
    <property type="entry name" value="Thioredoxin-like"/>
    <property type="match status" value="1"/>
</dbReference>
<evidence type="ECO:0000313" key="20">
    <source>
        <dbReference type="EMBL" id="UNP30405.1"/>
    </source>
</evidence>
<dbReference type="CDD" id="cd02953">
    <property type="entry name" value="DsbDgamma"/>
    <property type="match status" value="1"/>
</dbReference>
<keyword evidence="13 18" id="KW-0472">Membrane</keyword>
<dbReference type="PROSITE" id="PS51352">
    <property type="entry name" value="THIOREDOXIN_2"/>
    <property type="match status" value="1"/>
</dbReference>
<evidence type="ECO:0000256" key="5">
    <source>
        <dbReference type="ARBA" id="ARBA00022519"/>
    </source>
</evidence>
<organism evidence="20 21">
    <name type="scientific">Lysobacter gummosus</name>
    <dbReference type="NCBI Taxonomy" id="262324"/>
    <lineage>
        <taxon>Bacteria</taxon>
        <taxon>Pseudomonadati</taxon>
        <taxon>Pseudomonadota</taxon>
        <taxon>Gammaproteobacteria</taxon>
        <taxon>Lysobacterales</taxon>
        <taxon>Lysobacteraceae</taxon>
        <taxon>Lysobacter</taxon>
    </lineage>
</organism>
<keyword evidence="8 18" id="KW-0201">Cytochrome c-type biogenesis</keyword>
<dbReference type="InterPro" id="IPR013766">
    <property type="entry name" value="Thioredoxin_domain"/>
</dbReference>
<keyword evidence="14 18" id="KW-1015">Disulfide bond</keyword>
<evidence type="ECO:0000256" key="4">
    <source>
        <dbReference type="ARBA" id="ARBA00022475"/>
    </source>
</evidence>
<name>A0ABY3XFJ1_9GAMM</name>
<feature type="transmembrane region" description="Helical" evidence="18">
    <location>
        <begin position="516"/>
        <end position="538"/>
    </location>
</feature>
<dbReference type="RefSeq" id="WP_057941642.1">
    <property type="nucleotide sequence ID" value="NZ_CP011131.1"/>
</dbReference>
<feature type="transmembrane region" description="Helical" evidence="18">
    <location>
        <begin position="690"/>
        <end position="711"/>
    </location>
</feature>
<dbReference type="PANTHER" id="PTHR32234:SF0">
    <property type="entry name" value="THIOL:DISULFIDE INTERCHANGE PROTEIN DSBD"/>
    <property type="match status" value="1"/>
</dbReference>
<evidence type="ECO:0000256" key="9">
    <source>
        <dbReference type="ARBA" id="ARBA00022982"/>
    </source>
</evidence>
<dbReference type="PROSITE" id="PS00194">
    <property type="entry name" value="THIOREDOXIN_1"/>
    <property type="match status" value="1"/>
</dbReference>
<dbReference type="InterPro" id="IPR035671">
    <property type="entry name" value="DsbD_gamma"/>
</dbReference>
<dbReference type="HAMAP" id="MF_00399">
    <property type="entry name" value="DbsD"/>
    <property type="match status" value="1"/>
</dbReference>
<comment type="similarity">
    <text evidence="2 18">Belongs to the thioredoxin family. DsbD subfamily.</text>
</comment>
<sequence length="855" mass="87964" precursor="true">MTNHLFPGRRLRAGLTALAFAGFALLLSTPALAVDESDLLPVDEAFALKADAPSPDRIAISWKIAKGYYLYRHRISVKADAGFAAQPLQLPKGKAHKDQFFGDVETYHSDLNAVLPGKGRGASTTLTIKYQGCAEAGVCYPPQTRTLTVALPGAAAIAAAAANAAAADPVPAAAPLANFGSRVGASNPLLGAASPLSAPGNANVGATEALPLPPEQAFGFEAIAQDGNTLLLRFTPARGYYLYRDKTSLKTDNAAIAAGKPQWPRGTAHRDEHFGDVTVFFEQIDVPLPLIRRSADAATIVLTAGFQGCQTDGICYPPMTRKISVDLPAGTLTAAAPAEAAKTGASTATLAAAIAATEAASGDDASTAAGANATGAASDPVASGPANVIDQTGANANSKLAAATAAAEAKSSPATGAAAPQAEDSLLAATLAGPNRYLALLSFFGFGLLLAFTPCVLPMVPILSGLIVGQGPGLGAKRAFALSLVYVLASAVVFTIAGVIAGLVGANLQIAFQTPWVIVLFALLFLVLSLSSFGLYELQLPHRLRNLVGEVSNRQRSGSWAGVAIMGALSALIVGPCVAPPLAAAVLYIGQTRDPVFGGAALFALAMGMGAPLIAFGVAAGKGLPTSGPWMVGVQRAFGLVFVGMAIWMLGRILPGPVTLALWGALLLGAAVMIALPLSRGAFGDGVRGLGWIAALLLGLTGAVQIVGALAGSTDPLRPLAGLRGGAAAHPAELPFRKIKSSEDLDREIAAAQSAGRPLMLDFYADWCVACKEMEKYTFPEPQVHQALDGFVLLKADVTANDDLDQALMKRLGIIGPPMTLYFVHGAERRDLRLVGFEKAPEFAQRAARAREAAR</sequence>
<dbReference type="Pfam" id="PF13899">
    <property type="entry name" value="Thioredoxin_7"/>
    <property type="match status" value="1"/>
</dbReference>
<feature type="disulfide bond" description="Redox-active" evidence="18">
    <location>
        <begin position="133"/>
        <end position="139"/>
    </location>
</feature>
<evidence type="ECO:0000256" key="11">
    <source>
        <dbReference type="ARBA" id="ARBA00023002"/>
    </source>
</evidence>
<dbReference type="EMBL" id="CP093547">
    <property type="protein sequence ID" value="UNP30405.1"/>
    <property type="molecule type" value="Genomic_DNA"/>
</dbReference>
<evidence type="ECO:0000313" key="21">
    <source>
        <dbReference type="Proteomes" id="UP000829194"/>
    </source>
</evidence>
<dbReference type="Gene3D" id="2.60.40.1250">
    <property type="entry name" value="Thiol:disulfide interchange protein DsbD, N-terminal domain"/>
    <property type="match status" value="2"/>
</dbReference>
<evidence type="ECO:0000256" key="15">
    <source>
        <dbReference type="ARBA" id="ARBA00023284"/>
    </source>
</evidence>
<dbReference type="InterPro" id="IPR022910">
    <property type="entry name" value="Thiol_diS_interchange_DbsD"/>
</dbReference>
<evidence type="ECO:0000256" key="14">
    <source>
        <dbReference type="ARBA" id="ARBA00023157"/>
    </source>
</evidence>
<evidence type="ECO:0000256" key="1">
    <source>
        <dbReference type="ARBA" id="ARBA00004429"/>
    </source>
</evidence>
<keyword evidence="4 18" id="KW-1003">Cell membrane</keyword>
<keyword evidence="9 18" id="KW-0249">Electron transport</keyword>
<dbReference type="Pfam" id="PF02683">
    <property type="entry name" value="DsbD_TM"/>
    <property type="match status" value="1"/>
</dbReference>
<feature type="transmembrane region" description="Helical" evidence="18">
    <location>
        <begin position="559"/>
        <end position="590"/>
    </location>
</feature>
<evidence type="ECO:0000256" key="18">
    <source>
        <dbReference type="HAMAP-Rule" id="MF_00399"/>
    </source>
</evidence>
<feature type="transmembrane region" description="Helical" evidence="18">
    <location>
        <begin position="633"/>
        <end position="654"/>
    </location>
</feature>
<dbReference type="InterPro" id="IPR017937">
    <property type="entry name" value="Thioredoxin_CS"/>
</dbReference>
<keyword evidence="15 18" id="KW-0676">Redox-active center</keyword>
<feature type="disulfide bond" description="Redox-active" evidence="18">
    <location>
        <begin position="768"/>
        <end position="771"/>
    </location>
</feature>
<keyword evidence="5 18" id="KW-0997">Cell inner membrane</keyword>
<keyword evidence="11 18" id="KW-0560">Oxidoreductase</keyword>
<feature type="transmembrane region" description="Helical" evidence="18">
    <location>
        <begin position="660"/>
        <end position="678"/>
    </location>
</feature>
<feature type="transmembrane region" description="Helical" evidence="18">
    <location>
        <begin position="437"/>
        <end position="468"/>
    </location>
</feature>
<evidence type="ECO:0000256" key="7">
    <source>
        <dbReference type="ARBA" id="ARBA00022729"/>
    </source>
</evidence>
<dbReference type="InterPro" id="IPR003834">
    <property type="entry name" value="Cyt_c_assmbl_TM_dom"/>
</dbReference>
<evidence type="ECO:0000256" key="17">
    <source>
        <dbReference type="ARBA" id="ARBA00047804"/>
    </source>
</evidence>
<gene>
    <name evidence="18 20" type="primary">dsbD</name>
    <name evidence="20" type="ORF">MOV92_03775</name>
</gene>
<keyword evidence="6 18" id="KW-0812">Transmembrane</keyword>
<feature type="signal peptide" evidence="18">
    <location>
        <begin position="1"/>
        <end position="33"/>
    </location>
</feature>